<comment type="caution">
    <text evidence="1">The sequence shown here is derived from an EMBL/GenBank/DDBJ whole genome shotgun (WGS) entry which is preliminary data.</text>
</comment>
<organism evidence="1 2">
    <name type="scientific">Candidatus Kaiserbacteria bacterium RIFCSPLOWO2_12_FULL_45_26</name>
    <dbReference type="NCBI Taxonomy" id="1798525"/>
    <lineage>
        <taxon>Bacteria</taxon>
        <taxon>Candidatus Kaiseribacteriota</taxon>
    </lineage>
</organism>
<dbReference type="Proteomes" id="UP000177325">
    <property type="component" value="Unassembled WGS sequence"/>
</dbReference>
<dbReference type="STRING" id="1798525.A3G90_02025"/>
<evidence type="ECO:0000313" key="2">
    <source>
        <dbReference type="Proteomes" id="UP000177325"/>
    </source>
</evidence>
<sequence length="116" mass="12544">MYQKSAVIALIFFIVVAFWVVATNDPAIPETAVGEMSPQTEEQIPNTTNMEVEGEAEVGRPTAKIDVRVACESALMYTSFVDGAAAEAYVAECVEGKHPEVIERYINEMGVDGATI</sequence>
<proteinExistence type="predicted"/>
<accession>A0A1F6FG50</accession>
<name>A0A1F6FG50_9BACT</name>
<protein>
    <submittedName>
        <fullName evidence="1">Uncharacterized protein</fullName>
    </submittedName>
</protein>
<reference evidence="1 2" key="1">
    <citation type="journal article" date="2016" name="Nat. Commun.">
        <title>Thousands of microbial genomes shed light on interconnected biogeochemical processes in an aquifer system.</title>
        <authorList>
            <person name="Anantharaman K."/>
            <person name="Brown C.T."/>
            <person name="Hug L.A."/>
            <person name="Sharon I."/>
            <person name="Castelle C.J."/>
            <person name="Probst A.J."/>
            <person name="Thomas B.C."/>
            <person name="Singh A."/>
            <person name="Wilkins M.J."/>
            <person name="Karaoz U."/>
            <person name="Brodie E.L."/>
            <person name="Williams K.H."/>
            <person name="Hubbard S.S."/>
            <person name="Banfield J.F."/>
        </authorList>
    </citation>
    <scope>NUCLEOTIDE SEQUENCE [LARGE SCALE GENOMIC DNA]</scope>
</reference>
<evidence type="ECO:0000313" key="1">
    <source>
        <dbReference type="EMBL" id="OGG84837.1"/>
    </source>
</evidence>
<gene>
    <name evidence="1" type="ORF">A3G90_02025</name>
</gene>
<dbReference type="EMBL" id="MFMM01000001">
    <property type="protein sequence ID" value="OGG84837.1"/>
    <property type="molecule type" value="Genomic_DNA"/>
</dbReference>
<dbReference type="AlphaFoldDB" id="A0A1F6FG50"/>